<proteinExistence type="predicted"/>
<dbReference type="WBParaSite" id="L893_g4447.t1">
    <property type="protein sequence ID" value="L893_g4447.t1"/>
    <property type="gene ID" value="L893_g4447"/>
</dbReference>
<protein>
    <submittedName>
        <fullName evidence="2">Uncharacterized protein</fullName>
    </submittedName>
</protein>
<evidence type="ECO:0000313" key="1">
    <source>
        <dbReference type="Proteomes" id="UP000095287"/>
    </source>
</evidence>
<reference evidence="2" key="1">
    <citation type="submission" date="2016-11" db="UniProtKB">
        <authorList>
            <consortium name="WormBaseParasite"/>
        </authorList>
    </citation>
    <scope>IDENTIFICATION</scope>
</reference>
<accession>A0A1I8ACB0</accession>
<dbReference type="AlphaFoldDB" id="A0A1I8ACB0"/>
<name>A0A1I8ACB0_9BILA</name>
<keyword evidence="1" id="KW-1185">Reference proteome</keyword>
<sequence length="73" mass="8063">MTRTQAGPSRVGSNILITNRHHWTPPHRESIINCDPKFVNRLVLKLLVTTGASFLHASSLFGPSMIPLDSAQQ</sequence>
<dbReference type="Proteomes" id="UP000095287">
    <property type="component" value="Unplaced"/>
</dbReference>
<organism evidence="1 2">
    <name type="scientific">Steinernema glaseri</name>
    <dbReference type="NCBI Taxonomy" id="37863"/>
    <lineage>
        <taxon>Eukaryota</taxon>
        <taxon>Metazoa</taxon>
        <taxon>Ecdysozoa</taxon>
        <taxon>Nematoda</taxon>
        <taxon>Chromadorea</taxon>
        <taxon>Rhabditida</taxon>
        <taxon>Tylenchina</taxon>
        <taxon>Panagrolaimomorpha</taxon>
        <taxon>Strongyloidoidea</taxon>
        <taxon>Steinernematidae</taxon>
        <taxon>Steinernema</taxon>
    </lineage>
</organism>
<evidence type="ECO:0000313" key="2">
    <source>
        <dbReference type="WBParaSite" id="L893_g4447.t1"/>
    </source>
</evidence>